<comment type="caution">
    <text evidence="10">The sequence shown here is derived from an EMBL/GenBank/DDBJ whole genome shotgun (WGS) entry which is preliminary data.</text>
</comment>
<evidence type="ECO:0000259" key="9">
    <source>
        <dbReference type="PROSITE" id="PS52048"/>
    </source>
</evidence>
<keyword evidence="7" id="KW-0788">Thiol protease</keyword>
<keyword evidence="5" id="KW-0833">Ubl conjugation pathway</keyword>
<gene>
    <name evidence="10" type="ORF">J3Q64DRAFT_1768296</name>
</gene>
<evidence type="ECO:0000256" key="6">
    <source>
        <dbReference type="ARBA" id="ARBA00022801"/>
    </source>
</evidence>
<dbReference type="InterPro" id="IPR036959">
    <property type="entry name" value="Peptidase_C12_UCH_sf"/>
</dbReference>
<dbReference type="PANTHER" id="PTHR10589:SF16">
    <property type="entry name" value="UBIQUITIN CARBOXYL-TERMINAL HYDROLASE ISOZYME L5"/>
    <property type="match status" value="1"/>
</dbReference>
<evidence type="ECO:0000256" key="3">
    <source>
        <dbReference type="ARBA" id="ARBA00012759"/>
    </source>
</evidence>
<evidence type="ECO:0000256" key="8">
    <source>
        <dbReference type="PROSITE-ProRule" id="PRU01393"/>
    </source>
</evidence>
<evidence type="ECO:0000313" key="11">
    <source>
        <dbReference type="Proteomes" id="UP001448207"/>
    </source>
</evidence>
<evidence type="ECO:0000313" key="10">
    <source>
        <dbReference type="EMBL" id="KAL0077574.1"/>
    </source>
</evidence>
<name>A0ABR3AM05_PHYBL</name>
<dbReference type="SUPFAM" id="SSF54001">
    <property type="entry name" value="Cysteine proteinases"/>
    <property type="match status" value="1"/>
</dbReference>
<dbReference type="EMBL" id="JBCLYO010000027">
    <property type="protein sequence ID" value="KAL0077574.1"/>
    <property type="molecule type" value="Genomic_DNA"/>
</dbReference>
<dbReference type="Proteomes" id="UP001448207">
    <property type="component" value="Unassembled WGS sequence"/>
</dbReference>
<organism evidence="10 11">
    <name type="scientific">Phycomyces blakesleeanus</name>
    <dbReference type="NCBI Taxonomy" id="4837"/>
    <lineage>
        <taxon>Eukaryota</taxon>
        <taxon>Fungi</taxon>
        <taxon>Fungi incertae sedis</taxon>
        <taxon>Mucoromycota</taxon>
        <taxon>Mucoromycotina</taxon>
        <taxon>Mucoromycetes</taxon>
        <taxon>Mucorales</taxon>
        <taxon>Phycomycetaceae</taxon>
        <taxon>Phycomyces</taxon>
    </lineage>
</organism>
<evidence type="ECO:0000256" key="2">
    <source>
        <dbReference type="ARBA" id="ARBA00009326"/>
    </source>
</evidence>
<evidence type="ECO:0000256" key="5">
    <source>
        <dbReference type="ARBA" id="ARBA00022786"/>
    </source>
</evidence>
<keyword evidence="11" id="KW-1185">Reference proteome</keyword>
<keyword evidence="4" id="KW-0645">Protease</keyword>
<reference evidence="10 11" key="1">
    <citation type="submission" date="2024-04" db="EMBL/GenBank/DDBJ databases">
        <title>Symmetric and asymmetric DNA N6-adenine methylation regulates different biological responses in Mucorales.</title>
        <authorList>
            <consortium name="Lawrence Berkeley National Laboratory"/>
            <person name="Lax C."/>
            <person name="Mondo S.J."/>
            <person name="Osorio-Concepcion M."/>
            <person name="Muszewska A."/>
            <person name="Corrochano-Luque M."/>
            <person name="Gutierrez G."/>
            <person name="Riley R."/>
            <person name="Lipzen A."/>
            <person name="Guo J."/>
            <person name="Hundley H."/>
            <person name="Amirebrahimi M."/>
            <person name="Ng V."/>
            <person name="Lorenzo-Gutierrez D."/>
            <person name="Binder U."/>
            <person name="Yang J."/>
            <person name="Song Y."/>
            <person name="Canovas D."/>
            <person name="Navarro E."/>
            <person name="Freitag M."/>
            <person name="Gabaldon T."/>
            <person name="Grigoriev I.V."/>
            <person name="Corrochano L.M."/>
            <person name="Nicolas F.E."/>
            <person name="Garre V."/>
        </authorList>
    </citation>
    <scope>NUCLEOTIDE SEQUENCE [LARGE SCALE GENOMIC DNA]</scope>
    <source>
        <strain evidence="10 11">L51</strain>
    </source>
</reference>
<dbReference type="PANTHER" id="PTHR10589">
    <property type="entry name" value="UBIQUITIN CARBOXYL-TERMINAL HYDROLASE"/>
    <property type="match status" value="1"/>
</dbReference>
<evidence type="ECO:0000256" key="1">
    <source>
        <dbReference type="ARBA" id="ARBA00000707"/>
    </source>
</evidence>
<sequence length="114" mass="13334">MEDIFHFVSYIYKNGYVWELDGLNQAPIKLEQCNVRNWTEVVKPYLVTRMQSAEDGSLFNMMAVTDATLPIKLRDIADKTRLLETYTQRIESEKLRLPEHETALGKHEQSKSRT</sequence>
<dbReference type="InterPro" id="IPR038765">
    <property type="entry name" value="Papain-like_cys_pep_sf"/>
</dbReference>
<comment type="catalytic activity">
    <reaction evidence="1">
        <text>Thiol-dependent hydrolysis of ester, thioester, amide, peptide and isopeptide bonds formed by the C-terminal Gly of ubiquitin (a 76-residue protein attached to proteins as an intracellular targeting signal).</text>
        <dbReference type="EC" id="3.4.19.12"/>
    </reaction>
</comment>
<dbReference type="PROSITE" id="PS52048">
    <property type="entry name" value="UCH_DOMAIN"/>
    <property type="match status" value="1"/>
</dbReference>
<evidence type="ECO:0000256" key="7">
    <source>
        <dbReference type="ARBA" id="ARBA00022807"/>
    </source>
</evidence>
<protein>
    <recommendedName>
        <fullName evidence="3">ubiquitinyl hydrolase 1</fullName>
        <ecNumber evidence="3">3.4.19.12</ecNumber>
    </recommendedName>
</protein>
<dbReference type="Pfam" id="PF01088">
    <property type="entry name" value="Peptidase_C12"/>
    <property type="match status" value="1"/>
</dbReference>
<comment type="caution">
    <text evidence="8">Lacks conserved residue(s) required for the propagation of feature annotation.</text>
</comment>
<dbReference type="Gene3D" id="3.40.532.10">
    <property type="entry name" value="Peptidase C12, ubiquitin carboxyl-terminal hydrolase"/>
    <property type="match status" value="1"/>
</dbReference>
<feature type="domain" description="UCH catalytic" evidence="9">
    <location>
        <begin position="1"/>
        <end position="66"/>
    </location>
</feature>
<proteinExistence type="inferred from homology"/>
<comment type="similarity">
    <text evidence="2 8">Belongs to the peptidase C12 family.</text>
</comment>
<dbReference type="EC" id="3.4.19.12" evidence="3"/>
<dbReference type="InterPro" id="IPR001578">
    <property type="entry name" value="Peptidase_C12_UCH"/>
</dbReference>
<keyword evidence="6" id="KW-0378">Hydrolase</keyword>
<evidence type="ECO:0000256" key="4">
    <source>
        <dbReference type="ARBA" id="ARBA00022670"/>
    </source>
</evidence>
<accession>A0ABR3AM05</accession>